<dbReference type="Proteomes" id="UP000198406">
    <property type="component" value="Unassembled WGS sequence"/>
</dbReference>
<proteinExistence type="predicted"/>
<keyword evidence="2" id="KW-0732">Signal</keyword>
<evidence type="ECO:0000313" key="3">
    <source>
        <dbReference type="EMBL" id="GAX14238.1"/>
    </source>
</evidence>
<dbReference type="AlphaFoldDB" id="A0A1Z5JKB7"/>
<dbReference type="OrthoDB" id="44599at2759"/>
<evidence type="ECO:0000256" key="2">
    <source>
        <dbReference type="SAM" id="SignalP"/>
    </source>
</evidence>
<accession>A0A1Z5JKB7</accession>
<evidence type="ECO:0000313" key="4">
    <source>
        <dbReference type="Proteomes" id="UP000198406"/>
    </source>
</evidence>
<keyword evidence="4" id="KW-1185">Reference proteome</keyword>
<feature type="transmembrane region" description="Helical" evidence="1">
    <location>
        <begin position="219"/>
        <end position="240"/>
    </location>
</feature>
<protein>
    <recommendedName>
        <fullName evidence="5">CUB domain-containing protein</fullName>
    </recommendedName>
</protein>
<keyword evidence="1" id="KW-0812">Transmembrane</keyword>
<evidence type="ECO:0000256" key="1">
    <source>
        <dbReference type="SAM" id="Phobius"/>
    </source>
</evidence>
<name>A0A1Z5JKB7_FISSO</name>
<organism evidence="3 4">
    <name type="scientific">Fistulifera solaris</name>
    <name type="common">Oleaginous diatom</name>
    <dbReference type="NCBI Taxonomy" id="1519565"/>
    <lineage>
        <taxon>Eukaryota</taxon>
        <taxon>Sar</taxon>
        <taxon>Stramenopiles</taxon>
        <taxon>Ochrophyta</taxon>
        <taxon>Bacillariophyta</taxon>
        <taxon>Bacillariophyceae</taxon>
        <taxon>Bacillariophycidae</taxon>
        <taxon>Naviculales</taxon>
        <taxon>Naviculaceae</taxon>
        <taxon>Fistulifera</taxon>
    </lineage>
</organism>
<keyword evidence="1" id="KW-0472">Membrane</keyword>
<dbReference type="EMBL" id="BDSP01000078">
    <property type="protein sequence ID" value="GAX14238.1"/>
    <property type="molecule type" value="Genomic_DNA"/>
</dbReference>
<sequence>MKFVHQALLSLVVLVVSVSGNNNGYGNYYNNNGQSASNKTYSEFSVCSDSLITVDELSITCDSPGTYYYGSGKYRNSETCQAGDKGRVHMKFYVKEIIQSTTYITVYVQGYGTVESVYVHAVEDICGVSSIYGKTGTTLCNNGFLQAGYFYLQETFYFGSQSDSYQYKFRPKVEVGFTSDPRSDHYDLGGANTQKCSGNLFFNWSTRPDVAIPEALKSFIITFGILIFCIAATSFVGWYITKRAHASAPAATKSPPLNDAFAYSAENDFRKQAMLGANKNLVDT</sequence>
<feature type="signal peptide" evidence="2">
    <location>
        <begin position="1"/>
        <end position="20"/>
    </location>
</feature>
<feature type="chain" id="PRO_5013051945" description="CUB domain-containing protein" evidence="2">
    <location>
        <begin position="21"/>
        <end position="284"/>
    </location>
</feature>
<comment type="caution">
    <text evidence="3">The sequence shown here is derived from an EMBL/GenBank/DDBJ whole genome shotgun (WGS) entry which is preliminary data.</text>
</comment>
<reference evidence="3 4" key="1">
    <citation type="journal article" date="2015" name="Plant Cell">
        <title>Oil accumulation by the oleaginous diatom Fistulifera solaris as revealed by the genome and transcriptome.</title>
        <authorList>
            <person name="Tanaka T."/>
            <person name="Maeda Y."/>
            <person name="Veluchamy A."/>
            <person name="Tanaka M."/>
            <person name="Abida H."/>
            <person name="Marechal E."/>
            <person name="Bowler C."/>
            <person name="Muto M."/>
            <person name="Sunaga Y."/>
            <person name="Tanaka M."/>
            <person name="Yoshino T."/>
            <person name="Taniguchi T."/>
            <person name="Fukuda Y."/>
            <person name="Nemoto M."/>
            <person name="Matsumoto M."/>
            <person name="Wong P.S."/>
            <person name="Aburatani S."/>
            <person name="Fujibuchi W."/>
        </authorList>
    </citation>
    <scope>NUCLEOTIDE SEQUENCE [LARGE SCALE GENOMIC DNA]</scope>
    <source>
        <strain evidence="3 4">JPCC DA0580</strain>
    </source>
</reference>
<evidence type="ECO:0008006" key="5">
    <source>
        <dbReference type="Google" id="ProtNLM"/>
    </source>
</evidence>
<keyword evidence="1" id="KW-1133">Transmembrane helix</keyword>
<gene>
    <name evidence="3" type="ORF">FisN_1Hh431</name>
</gene>
<dbReference type="InParanoid" id="A0A1Z5JKB7"/>